<dbReference type="Gene3D" id="3.40.630.30">
    <property type="match status" value="1"/>
</dbReference>
<dbReference type="FunFam" id="3.40.630.30:FF:000064">
    <property type="entry name" value="GNAT family acetyltransferase"/>
    <property type="match status" value="1"/>
</dbReference>
<accession>A0AAJ0GGL2</accession>
<evidence type="ECO:0000313" key="5">
    <source>
        <dbReference type="EMBL" id="KAK3057132.1"/>
    </source>
</evidence>
<name>A0AAJ0GGL2_9PEZI</name>
<keyword evidence="3" id="KW-0012">Acyltransferase</keyword>
<dbReference type="PROSITE" id="PS51186">
    <property type="entry name" value="GNAT"/>
    <property type="match status" value="1"/>
</dbReference>
<dbReference type="InterPro" id="IPR051016">
    <property type="entry name" value="Diverse_Substrate_AcTransf"/>
</dbReference>
<dbReference type="GO" id="GO:0008080">
    <property type="term" value="F:N-acetyltransferase activity"/>
    <property type="evidence" value="ECO:0007669"/>
    <property type="project" value="TreeGrafter"/>
</dbReference>
<evidence type="ECO:0000313" key="6">
    <source>
        <dbReference type="Proteomes" id="UP001271007"/>
    </source>
</evidence>
<dbReference type="InterPro" id="IPR016181">
    <property type="entry name" value="Acyl_CoA_acyltransferase"/>
</dbReference>
<proteinExistence type="inferred from homology"/>
<dbReference type="EMBL" id="JAWDJX010000004">
    <property type="protein sequence ID" value="KAK3057132.1"/>
    <property type="molecule type" value="Genomic_DNA"/>
</dbReference>
<sequence length="219" mass="24593">MASLPDPEQPTITVASREDVPEIFAMIKELATYENALDRVEATETSLRRTLSFEGSHGHTNPGYAKALLLRLPVSPLNAADTPEAVAGFALYFTNFSTWRSKPGIYLEDLFVRGQYRKRGYGRMLIQALAREVLMMDGGRLEWSCLKSNEPSLEFYRSLGAKEMEDWVQLRVDGGRLEKLALGKTEAIQTGRRDERTGQVLQFNRTTSTADDMPRILGS</sequence>
<keyword evidence="6" id="KW-1185">Reference proteome</keyword>
<feature type="domain" description="N-acetyltransferase" evidence="4">
    <location>
        <begin position="10"/>
        <end position="183"/>
    </location>
</feature>
<evidence type="ECO:0000259" key="4">
    <source>
        <dbReference type="PROSITE" id="PS51186"/>
    </source>
</evidence>
<reference evidence="5" key="1">
    <citation type="submission" date="2023-04" db="EMBL/GenBank/DDBJ databases">
        <title>Black Yeasts Isolated from many extreme environments.</title>
        <authorList>
            <person name="Coleine C."/>
            <person name="Stajich J.E."/>
            <person name="Selbmann L."/>
        </authorList>
    </citation>
    <scope>NUCLEOTIDE SEQUENCE</scope>
    <source>
        <strain evidence="5">CCFEE 5312</strain>
    </source>
</reference>
<evidence type="ECO:0000256" key="3">
    <source>
        <dbReference type="ARBA" id="ARBA00023315"/>
    </source>
</evidence>
<comment type="caution">
    <text evidence="5">The sequence shown here is derived from an EMBL/GenBank/DDBJ whole genome shotgun (WGS) entry which is preliminary data.</text>
</comment>
<gene>
    <name evidence="5" type="primary">ats1</name>
    <name evidence="5" type="ORF">LTR09_002171</name>
</gene>
<dbReference type="SUPFAM" id="SSF55729">
    <property type="entry name" value="Acyl-CoA N-acyltransferases (Nat)"/>
    <property type="match status" value="1"/>
</dbReference>
<keyword evidence="2" id="KW-0808">Transferase</keyword>
<dbReference type="Proteomes" id="UP001271007">
    <property type="component" value="Unassembled WGS sequence"/>
</dbReference>
<dbReference type="PANTHER" id="PTHR10545">
    <property type="entry name" value="DIAMINE N-ACETYLTRANSFERASE"/>
    <property type="match status" value="1"/>
</dbReference>
<evidence type="ECO:0000256" key="1">
    <source>
        <dbReference type="ARBA" id="ARBA00008694"/>
    </source>
</evidence>
<dbReference type="InterPro" id="IPR000182">
    <property type="entry name" value="GNAT_dom"/>
</dbReference>
<dbReference type="Pfam" id="PF00583">
    <property type="entry name" value="Acetyltransf_1"/>
    <property type="match status" value="1"/>
</dbReference>
<organism evidence="5 6">
    <name type="scientific">Extremus antarcticus</name>
    <dbReference type="NCBI Taxonomy" id="702011"/>
    <lineage>
        <taxon>Eukaryota</taxon>
        <taxon>Fungi</taxon>
        <taxon>Dikarya</taxon>
        <taxon>Ascomycota</taxon>
        <taxon>Pezizomycotina</taxon>
        <taxon>Dothideomycetes</taxon>
        <taxon>Dothideomycetidae</taxon>
        <taxon>Mycosphaerellales</taxon>
        <taxon>Extremaceae</taxon>
        <taxon>Extremus</taxon>
    </lineage>
</organism>
<comment type="similarity">
    <text evidence="1">Belongs to the acetyltransferase family.</text>
</comment>
<dbReference type="PANTHER" id="PTHR10545:SF29">
    <property type="entry name" value="GH14572P-RELATED"/>
    <property type="match status" value="1"/>
</dbReference>
<protein>
    <submittedName>
        <fullName evidence="5">Peroxygenase 1</fullName>
    </submittedName>
</protein>
<evidence type="ECO:0000256" key="2">
    <source>
        <dbReference type="ARBA" id="ARBA00022679"/>
    </source>
</evidence>
<dbReference type="CDD" id="cd04301">
    <property type="entry name" value="NAT_SF"/>
    <property type="match status" value="1"/>
</dbReference>
<dbReference type="AlphaFoldDB" id="A0AAJ0GGL2"/>